<name>A0A918D069_9BACI</name>
<dbReference type="Pfam" id="PF21981">
    <property type="entry name" value="RecX_HTH3"/>
    <property type="match status" value="2"/>
</dbReference>
<accession>A0A918D069</accession>
<reference evidence="9" key="1">
    <citation type="journal article" date="2014" name="Int. J. Syst. Evol. Microbiol.">
        <title>Complete genome sequence of Corynebacterium casei LMG S-19264T (=DSM 44701T), isolated from a smear-ripened cheese.</title>
        <authorList>
            <consortium name="US DOE Joint Genome Institute (JGI-PGF)"/>
            <person name="Walter F."/>
            <person name="Albersmeier A."/>
            <person name="Kalinowski J."/>
            <person name="Ruckert C."/>
        </authorList>
    </citation>
    <scope>NUCLEOTIDE SEQUENCE</scope>
    <source>
        <strain evidence="9">JCM 17251</strain>
    </source>
</reference>
<dbReference type="InterPro" id="IPR053925">
    <property type="entry name" value="RecX_HTH_3rd"/>
</dbReference>
<keyword evidence="10" id="KW-1185">Reference proteome</keyword>
<dbReference type="Gene3D" id="1.10.10.10">
    <property type="entry name" value="Winged helix-like DNA-binding domain superfamily/Winged helix DNA-binding domain"/>
    <property type="match status" value="4"/>
</dbReference>
<dbReference type="Proteomes" id="UP000624041">
    <property type="component" value="Unassembled WGS sequence"/>
</dbReference>
<evidence type="ECO:0000313" key="10">
    <source>
        <dbReference type="Proteomes" id="UP000624041"/>
    </source>
</evidence>
<dbReference type="GO" id="GO:0006282">
    <property type="term" value="P:regulation of DNA repair"/>
    <property type="evidence" value="ECO:0007669"/>
    <property type="project" value="UniProtKB-UniRule"/>
</dbReference>
<dbReference type="HAMAP" id="MF_01114">
    <property type="entry name" value="RecX"/>
    <property type="match status" value="1"/>
</dbReference>
<evidence type="ECO:0000256" key="1">
    <source>
        <dbReference type="ARBA" id="ARBA00004496"/>
    </source>
</evidence>
<dbReference type="InterPro" id="IPR003783">
    <property type="entry name" value="Regulatory_RecX"/>
</dbReference>
<dbReference type="InterPro" id="IPR053924">
    <property type="entry name" value="RecX_HTH_2nd"/>
</dbReference>
<feature type="domain" description="RecX second three-helical" evidence="6">
    <location>
        <begin position="112"/>
        <end position="152"/>
    </location>
</feature>
<gene>
    <name evidence="5 9" type="primary">recX</name>
    <name evidence="9" type="ORF">GCM10007971_10920</name>
</gene>
<feature type="domain" description="RecX third three-helical" evidence="7">
    <location>
        <begin position="216"/>
        <end position="264"/>
    </location>
</feature>
<sequence>MKKITRITTQQKNTSRYNIFLDDGNGEAFAFGVDEAVLIEFRLRKGLELDEETIKKITQKERLHQFYTQSIHFLSYRMRTKKEIYDYLMKKELEPEYIEKIIERLTKEKLLNDREFAEMFIRTRMNTSSKGPKLIEQELKEKGVSAAIIASVIPMYGYEEQYDKAYKFMEKKLRQSTKHAFRKRMEQLQMNLIQKGFASDVVKDVASEFFGELDTDEEWDALVFQGEKLVRRHAAKFSGYELRNKIKEGLYRKGFPFDLIERFIEEQIEQE</sequence>
<feature type="domain" description="RecX third three-helical" evidence="7">
    <location>
        <begin position="159"/>
        <end position="205"/>
    </location>
</feature>
<dbReference type="Pfam" id="PF21982">
    <property type="entry name" value="RecX_HTH1"/>
    <property type="match status" value="1"/>
</dbReference>
<feature type="domain" description="RecX first three-helical" evidence="8">
    <location>
        <begin position="67"/>
        <end position="105"/>
    </location>
</feature>
<comment type="subcellular location">
    <subcellularLocation>
        <location evidence="1 5">Cytoplasm</location>
    </subcellularLocation>
</comment>
<dbReference type="NCBIfam" id="NF010733">
    <property type="entry name" value="PRK14135.1"/>
    <property type="match status" value="1"/>
</dbReference>
<evidence type="ECO:0000256" key="5">
    <source>
        <dbReference type="HAMAP-Rule" id="MF_01114"/>
    </source>
</evidence>
<evidence type="ECO:0000256" key="3">
    <source>
        <dbReference type="ARBA" id="ARBA00018111"/>
    </source>
</evidence>
<evidence type="ECO:0000259" key="7">
    <source>
        <dbReference type="Pfam" id="PF21981"/>
    </source>
</evidence>
<dbReference type="Pfam" id="PF02631">
    <property type="entry name" value="RecX_HTH2"/>
    <property type="match status" value="1"/>
</dbReference>
<comment type="caution">
    <text evidence="9">The sequence shown here is derived from an EMBL/GenBank/DDBJ whole genome shotgun (WGS) entry which is preliminary data.</text>
</comment>
<evidence type="ECO:0000313" key="9">
    <source>
        <dbReference type="EMBL" id="GGN53906.1"/>
    </source>
</evidence>
<evidence type="ECO:0000259" key="8">
    <source>
        <dbReference type="Pfam" id="PF21982"/>
    </source>
</evidence>
<organism evidence="9 10">
    <name type="scientific">Oceanobacillus indicireducens</name>
    <dbReference type="NCBI Taxonomy" id="1004261"/>
    <lineage>
        <taxon>Bacteria</taxon>
        <taxon>Bacillati</taxon>
        <taxon>Bacillota</taxon>
        <taxon>Bacilli</taxon>
        <taxon>Bacillales</taxon>
        <taxon>Bacillaceae</taxon>
        <taxon>Oceanobacillus</taxon>
    </lineage>
</organism>
<dbReference type="PANTHER" id="PTHR33602">
    <property type="entry name" value="REGULATORY PROTEIN RECX FAMILY PROTEIN"/>
    <property type="match status" value="1"/>
</dbReference>
<dbReference type="PANTHER" id="PTHR33602:SF1">
    <property type="entry name" value="REGULATORY PROTEIN RECX FAMILY PROTEIN"/>
    <property type="match status" value="1"/>
</dbReference>
<comment type="similarity">
    <text evidence="2 5">Belongs to the RecX family.</text>
</comment>
<reference evidence="9" key="2">
    <citation type="submission" date="2020-09" db="EMBL/GenBank/DDBJ databases">
        <authorList>
            <person name="Sun Q."/>
            <person name="Ohkuma M."/>
        </authorList>
    </citation>
    <scope>NUCLEOTIDE SEQUENCE</scope>
    <source>
        <strain evidence="9">JCM 17251</strain>
    </source>
</reference>
<proteinExistence type="inferred from homology"/>
<dbReference type="GO" id="GO:0005737">
    <property type="term" value="C:cytoplasm"/>
    <property type="evidence" value="ECO:0007669"/>
    <property type="project" value="UniProtKB-SubCell"/>
</dbReference>
<evidence type="ECO:0000259" key="6">
    <source>
        <dbReference type="Pfam" id="PF02631"/>
    </source>
</evidence>
<dbReference type="RefSeq" id="WP_156856603.1">
    <property type="nucleotide sequence ID" value="NZ_BMOS01000006.1"/>
</dbReference>
<evidence type="ECO:0000256" key="4">
    <source>
        <dbReference type="ARBA" id="ARBA00022490"/>
    </source>
</evidence>
<evidence type="ECO:0000256" key="2">
    <source>
        <dbReference type="ARBA" id="ARBA00009695"/>
    </source>
</evidence>
<dbReference type="InterPro" id="IPR053926">
    <property type="entry name" value="RecX_HTH_1st"/>
</dbReference>
<protein>
    <recommendedName>
        <fullName evidence="3 5">Regulatory protein RecX</fullName>
    </recommendedName>
</protein>
<keyword evidence="4 5" id="KW-0963">Cytoplasm</keyword>
<dbReference type="AlphaFoldDB" id="A0A918D069"/>
<dbReference type="InterPro" id="IPR036388">
    <property type="entry name" value="WH-like_DNA-bd_sf"/>
</dbReference>
<comment type="function">
    <text evidence="5">Modulates RecA activity.</text>
</comment>
<dbReference type="EMBL" id="BMOS01000006">
    <property type="protein sequence ID" value="GGN53906.1"/>
    <property type="molecule type" value="Genomic_DNA"/>
</dbReference>